<keyword evidence="4" id="KW-1185">Reference proteome</keyword>
<dbReference type="InterPro" id="IPR029045">
    <property type="entry name" value="ClpP/crotonase-like_dom_sf"/>
</dbReference>
<comment type="similarity">
    <text evidence="1">Belongs to the AccD/PCCB family.</text>
</comment>
<dbReference type="AlphaFoldDB" id="A0A0P1AY81"/>
<dbReference type="Pfam" id="PF01039">
    <property type="entry name" value="Carboxyl_trans"/>
    <property type="match status" value="1"/>
</dbReference>
<protein>
    <submittedName>
        <fullName evidence="3">Methylcrotonoyl-carboxylase beta mitochondrial</fullName>
    </submittedName>
</protein>
<dbReference type="STRING" id="4781.A0A0P1AY81"/>
<reference evidence="4" key="1">
    <citation type="submission" date="2014-09" db="EMBL/GenBank/DDBJ databases">
        <authorList>
            <person name="Sharma Rahul"/>
            <person name="Thines Marco"/>
        </authorList>
    </citation>
    <scope>NUCLEOTIDE SEQUENCE [LARGE SCALE GENOMIC DNA]</scope>
</reference>
<dbReference type="GeneID" id="59052838"/>
<dbReference type="SUPFAM" id="SSF52096">
    <property type="entry name" value="ClpP/crotonase"/>
    <property type="match status" value="1"/>
</dbReference>
<feature type="domain" description="Acetyl-coenzyme A carboxylase carboxyl transferase subunit beta" evidence="2">
    <location>
        <begin position="1"/>
        <end position="86"/>
    </location>
</feature>
<evidence type="ECO:0000256" key="1">
    <source>
        <dbReference type="ARBA" id="ARBA00006102"/>
    </source>
</evidence>
<dbReference type="InterPro" id="IPR045190">
    <property type="entry name" value="MCCB/AccD1-like"/>
</dbReference>
<dbReference type="PANTHER" id="PTHR22855:SF13">
    <property type="entry name" value="METHYLCROTONOYL-COA CARBOXYLASE BETA CHAIN, MITOCHONDRIAL"/>
    <property type="match status" value="1"/>
</dbReference>
<dbReference type="InterPro" id="IPR034733">
    <property type="entry name" value="AcCoA_carboxyl_beta"/>
</dbReference>
<dbReference type="GO" id="GO:0004485">
    <property type="term" value="F:methylcrotonoyl-CoA carboxylase activity"/>
    <property type="evidence" value="ECO:0007669"/>
    <property type="project" value="TreeGrafter"/>
</dbReference>
<name>A0A0P1AY81_PLAHL</name>
<dbReference type="EMBL" id="CCYD01002540">
    <property type="protein sequence ID" value="CEG47407.1"/>
    <property type="molecule type" value="Genomic_DNA"/>
</dbReference>
<evidence type="ECO:0000259" key="2">
    <source>
        <dbReference type="Pfam" id="PF01039"/>
    </source>
</evidence>
<evidence type="ECO:0000313" key="4">
    <source>
        <dbReference type="Proteomes" id="UP000054928"/>
    </source>
</evidence>
<organism evidence="3 4">
    <name type="scientific">Plasmopara halstedii</name>
    <name type="common">Downy mildew of sunflower</name>
    <dbReference type="NCBI Taxonomy" id="4781"/>
    <lineage>
        <taxon>Eukaryota</taxon>
        <taxon>Sar</taxon>
        <taxon>Stramenopiles</taxon>
        <taxon>Oomycota</taxon>
        <taxon>Peronosporomycetes</taxon>
        <taxon>Peronosporales</taxon>
        <taxon>Peronosporaceae</taxon>
        <taxon>Plasmopara</taxon>
    </lineage>
</organism>
<dbReference type="OMA" id="CDQESSA"/>
<dbReference type="Proteomes" id="UP000054928">
    <property type="component" value="Unassembled WGS sequence"/>
</dbReference>
<sequence length="88" mass="9949">MCGRAFSSCFLYMLPNVRTSVMSGKHVAGVLAQVQRENYKRRKETLSAFKQPIINKCDQESSAYYSVARLWNDGIMAPKDTRKVLGLS</sequence>
<accession>A0A0P1AY81</accession>
<evidence type="ECO:0000313" key="3">
    <source>
        <dbReference type="EMBL" id="CEG47407.1"/>
    </source>
</evidence>
<dbReference type="GO" id="GO:0006552">
    <property type="term" value="P:L-leucine catabolic process"/>
    <property type="evidence" value="ECO:0007669"/>
    <property type="project" value="TreeGrafter"/>
</dbReference>
<dbReference type="OrthoDB" id="439921at2759"/>
<dbReference type="GO" id="GO:0005739">
    <property type="term" value="C:mitochondrion"/>
    <property type="evidence" value="ECO:0007669"/>
    <property type="project" value="TreeGrafter"/>
</dbReference>
<dbReference type="PANTHER" id="PTHR22855">
    <property type="entry name" value="ACETYL, PROPIONYL, PYRUVATE, AND GLUTACONYL CARBOXYLASE-RELATED"/>
    <property type="match status" value="1"/>
</dbReference>
<dbReference type="Gene3D" id="3.90.226.10">
    <property type="entry name" value="2-enoyl-CoA Hydratase, Chain A, domain 1"/>
    <property type="match status" value="1"/>
</dbReference>
<dbReference type="GO" id="GO:1905202">
    <property type="term" value="C:methylcrotonoyl-CoA carboxylase complex"/>
    <property type="evidence" value="ECO:0007669"/>
    <property type="project" value="TreeGrafter"/>
</dbReference>
<proteinExistence type="inferred from homology"/>
<dbReference type="RefSeq" id="XP_036263412.1">
    <property type="nucleotide sequence ID" value="XM_036407160.1"/>
</dbReference>